<protein>
    <submittedName>
        <fullName evidence="2">Uncharacterized protein</fullName>
    </submittedName>
</protein>
<accession>A0A410N6U5</accession>
<feature type="compositionally biased region" description="Acidic residues" evidence="1">
    <location>
        <begin position="307"/>
        <end position="317"/>
    </location>
</feature>
<sequence>MANEDTLRRLTDTNEGWADAFGEQVAKNTRNAIDLPAFYDFSEERYRFIENGTRIRNPDVDSTRFSDQDQQFLIEPQSGDTLEFKTAEAPRYVVGNDADVSWSFKFPSPLVDANDSFTLFVEGSFEIEYTGDGTVTFRSLEGGVEKQSVNVETPNGLDSPSRPELEFNWYAVGRAEVSIDYTDDNKQKTTTPATLTVDDDWLSDDPTGRVGFRLDVSNGGIQLEAGSIAYIVKSGTPPTSRAKPHVFSSSELNQIPADGYGVVGAFRIDPNRDNVFTTINNVVVTSEQSVDVELNLKAVPASATDADFLDPDDDGTDEGPAYPRSNSPQNSVIQWTPNVSTFPTRTYAVDGSTIPNGRSVGAAVETSAGVGAGTQKTGETFVQKRPIYPDDVVLMIGNTPDASTAADVDIILGSDQDW</sequence>
<feature type="region of interest" description="Disordered" evidence="1">
    <location>
        <begin position="305"/>
        <end position="329"/>
    </location>
</feature>
<gene>
    <name evidence="2" type="ORF">HFTV1-gp20</name>
</gene>
<dbReference type="Proteomes" id="UP000289930">
    <property type="component" value="Segment"/>
</dbReference>
<keyword evidence="3" id="KW-1185">Reference proteome</keyword>
<name>A0A410N6U5_HFTV1</name>
<organism evidence="2">
    <name type="scientific">Haloferax tailed virus 1</name>
    <name type="common">HFTV1</name>
    <dbReference type="NCBI Taxonomy" id="2507575"/>
    <lineage>
        <taxon>Viruses</taxon>
        <taxon>Duplodnaviria</taxon>
        <taxon>Heunggongvirae</taxon>
        <taxon>Uroviricota</taxon>
        <taxon>Caudoviricetes</taxon>
        <taxon>Kirjokansivirales</taxon>
        <taxon>Haloferuviridae</taxon>
        <taxon>Retbasiphovirus</taxon>
        <taxon>Retbasiphovirus hantatum</taxon>
        <taxon>Retbasiphovirus HFTV1</taxon>
    </lineage>
</organism>
<dbReference type="EMBL" id="MG550112">
    <property type="protein sequence ID" value="QAS68853.1"/>
    <property type="molecule type" value="Genomic_DNA"/>
</dbReference>
<reference evidence="2" key="1">
    <citation type="journal article" date="2019" name="Environ. Microbiol.">
        <title>Novel haloarchaeal viruses from Lake Retba infecting Haloferax and Halorubrum species.</title>
        <authorList>
            <person name="Mizuno C.M."/>
            <person name="Prajapati B."/>
            <person name="Lucas-Staat S."/>
            <person name="Sime-Ngando T."/>
            <person name="Forterre P."/>
            <person name="Bamford D.H."/>
            <person name="Prangishvili D."/>
            <person name="Krupovic M."/>
            <person name="Oksanen H.M."/>
        </authorList>
    </citation>
    <scope>NUCLEOTIDE SEQUENCE</scope>
</reference>
<proteinExistence type="predicted"/>
<evidence type="ECO:0000313" key="2">
    <source>
        <dbReference type="EMBL" id="QAS68853.1"/>
    </source>
</evidence>
<evidence type="ECO:0000256" key="1">
    <source>
        <dbReference type="SAM" id="MobiDB-lite"/>
    </source>
</evidence>
<evidence type="ECO:0000313" key="3">
    <source>
        <dbReference type="Proteomes" id="UP000289930"/>
    </source>
</evidence>